<name>A0A6A4LE93_9ERIC</name>
<proteinExistence type="predicted"/>
<evidence type="ECO:0008006" key="6">
    <source>
        <dbReference type="Google" id="ProtNLM"/>
    </source>
</evidence>
<comment type="caution">
    <text evidence="4">The sequence shown here is derived from an EMBL/GenBank/DDBJ whole genome shotgun (WGS) entry which is preliminary data.</text>
</comment>
<dbReference type="Proteomes" id="UP000428333">
    <property type="component" value="Linkage Group LG09"/>
</dbReference>
<dbReference type="PANTHER" id="PTHR31280:SF1">
    <property type="entry name" value="OS03G0138600 PROTEIN"/>
    <property type="match status" value="1"/>
</dbReference>
<dbReference type="PANTHER" id="PTHR31280">
    <property type="entry name" value="PROTEIN UNC-13 HOMOLOG"/>
    <property type="match status" value="1"/>
</dbReference>
<protein>
    <recommendedName>
        <fullName evidence="6">MHD1 domain-containing protein</fullName>
    </recommendedName>
</protein>
<evidence type="ECO:0000313" key="4">
    <source>
        <dbReference type="EMBL" id="KAE9453017.1"/>
    </source>
</evidence>
<dbReference type="InterPro" id="IPR014770">
    <property type="entry name" value="Munc13_1"/>
</dbReference>
<dbReference type="InterPro" id="IPR014772">
    <property type="entry name" value="Munc13_dom-2"/>
</dbReference>
<organism evidence="4 5">
    <name type="scientific">Rhododendron williamsianum</name>
    <dbReference type="NCBI Taxonomy" id="262921"/>
    <lineage>
        <taxon>Eukaryota</taxon>
        <taxon>Viridiplantae</taxon>
        <taxon>Streptophyta</taxon>
        <taxon>Embryophyta</taxon>
        <taxon>Tracheophyta</taxon>
        <taxon>Spermatophyta</taxon>
        <taxon>Magnoliopsida</taxon>
        <taxon>eudicotyledons</taxon>
        <taxon>Gunneridae</taxon>
        <taxon>Pentapetalae</taxon>
        <taxon>asterids</taxon>
        <taxon>Ericales</taxon>
        <taxon>Ericaceae</taxon>
        <taxon>Ericoideae</taxon>
        <taxon>Rhodoreae</taxon>
        <taxon>Rhododendron</taxon>
    </lineage>
</organism>
<feature type="region of interest" description="Disordered" evidence="1">
    <location>
        <begin position="1"/>
        <end position="27"/>
    </location>
</feature>
<dbReference type="InterPro" id="IPR008528">
    <property type="entry name" value="unc-13_homologue"/>
</dbReference>
<dbReference type="PROSITE" id="PS51259">
    <property type="entry name" value="MHD2"/>
    <property type="match status" value="1"/>
</dbReference>
<evidence type="ECO:0000313" key="5">
    <source>
        <dbReference type="Proteomes" id="UP000428333"/>
    </source>
</evidence>
<evidence type="ECO:0000259" key="2">
    <source>
        <dbReference type="PROSITE" id="PS51258"/>
    </source>
</evidence>
<feature type="domain" description="MHD2" evidence="3">
    <location>
        <begin position="809"/>
        <end position="920"/>
    </location>
</feature>
<sequence>MGHHTRRDSAPTIPSNPPPQPHHHNDETTAAAAGEPIDLPCPFGTLEGLDIDDFREIAYEIFFTACRSSPGFGGRNALNYYSSSAMDGGGEGGGMGSPVKEKGVGMAVTSRVKRALGLKMLRRSQSRRTSSVGAAAPSSPSSPAHHHGGGGSPGAAFSTVPGAGRTRVPMTSAEIMRQQMRVTEQSDNRLRKTLMRTLVGQLLRHLKPSEFTDPHEYHLWQKRQLRLLEFGLLLHPSTPLDPSNQFATRLRDIIAAASTKPIDTSKNSESMRSLCNAVVSLSWRTHDGSPTDTCHWADGFPVNVNIYTALLRSIFDAKDETLVLDEVDELLELMKKTWSTFGINKKIHNICFTWVLFQNFVLTGQVEGDLLCATLAMLNEVAGDAKRGDREDSYPKMVGSVLVGIKKWAERRLFCYHGAFHRGSVGLMETLLPLVFAAAKILEEDIVGFVAVDQDKAGDVSNVTVDSTGNQVDRYIRSSLKYAFAKLLEKGNYNGITFEVQEVAEALINLAKETEELAMKEKVVFSPVLKKWHPIAAGVAAVTLHTCYGTLLRQYLAGASPLTNETISVLQRAGKLEKVLVQMVVEDSAECEDGGKAIVREMVPYEVDSIIFNLLKQWMQERLKKGKECLQRAKETETWNPKSKTEPYAQSSVELMTHAKETVNAFFEIPLGISEDIVHDLADGLEHLLRDVIVDDAHLSASNEGHHPRPSTSRGTQRLYIRLNTLHYLLTQLHSLDKTLSLSPRVIPSTRHRYTNRRHAGSSSSYFELACSGIQAATQHVSEVAAYRLIFLDSSSVFYDTLYLVDVENSRIKPALRTLKQNLTLLGAIVTDRAQPLAIKEVMRASFEAFLMVLLAGGSSRIFSRTDHQMIEEDFDSLKKVFCTCGEGLIVEDVVEREAETVEGVVALMGQSTEQLVEDFSIVACEASGIGVVGIGQKLPMPPTTGKWNRSDPNTILRVLCHRKDKAANEFLKRTFQLAKRR</sequence>
<feature type="compositionally biased region" description="Low complexity" evidence="1">
    <location>
        <begin position="130"/>
        <end position="143"/>
    </location>
</feature>
<dbReference type="EMBL" id="QEFC01002319">
    <property type="protein sequence ID" value="KAE9453017.1"/>
    <property type="molecule type" value="Genomic_DNA"/>
</dbReference>
<reference evidence="4 5" key="1">
    <citation type="journal article" date="2019" name="Genome Biol. Evol.">
        <title>The Rhododendron genome and chromosomal organization provide insight into shared whole-genome duplications across the heath family (Ericaceae).</title>
        <authorList>
            <person name="Soza V.L."/>
            <person name="Lindsley D."/>
            <person name="Waalkes A."/>
            <person name="Ramage E."/>
            <person name="Patwardhan R.P."/>
            <person name="Burton J.N."/>
            <person name="Adey A."/>
            <person name="Kumar A."/>
            <person name="Qiu R."/>
            <person name="Shendure J."/>
            <person name="Hall B."/>
        </authorList>
    </citation>
    <scope>NUCLEOTIDE SEQUENCE [LARGE SCALE GENOMIC DNA]</scope>
    <source>
        <strain evidence="4">RSF 1966-606</strain>
    </source>
</reference>
<dbReference type="InterPro" id="IPR057984">
    <property type="entry name" value="PATROL1_C"/>
</dbReference>
<dbReference type="PROSITE" id="PS51258">
    <property type="entry name" value="MHD1"/>
    <property type="match status" value="1"/>
</dbReference>
<dbReference type="Pfam" id="PF25761">
    <property type="entry name" value="TPR_PATROL1"/>
    <property type="match status" value="2"/>
</dbReference>
<gene>
    <name evidence="4" type="ORF">C3L33_15096</name>
</gene>
<dbReference type="AlphaFoldDB" id="A0A6A4LE93"/>
<feature type="domain" description="MHD1" evidence="2">
    <location>
        <begin position="567"/>
        <end position="712"/>
    </location>
</feature>
<feature type="non-terminal residue" evidence="4">
    <location>
        <position position="1"/>
    </location>
</feature>
<keyword evidence="5" id="KW-1185">Reference proteome</keyword>
<evidence type="ECO:0000259" key="3">
    <source>
        <dbReference type="PROSITE" id="PS51259"/>
    </source>
</evidence>
<evidence type="ECO:0000256" key="1">
    <source>
        <dbReference type="SAM" id="MobiDB-lite"/>
    </source>
</evidence>
<feature type="region of interest" description="Disordered" evidence="1">
    <location>
        <begin position="120"/>
        <end position="165"/>
    </location>
</feature>
<dbReference type="OrthoDB" id="2015333at2759"/>
<accession>A0A6A4LE93</accession>